<proteinExistence type="predicted"/>
<dbReference type="EMBL" id="JACIFD010000011">
    <property type="protein sequence ID" value="MBB4071863.1"/>
    <property type="molecule type" value="Genomic_DNA"/>
</dbReference>
<dbReference type="PANTHER" id="PTHR43798:SF33">
    <property type="entry name" value="HYDROLASE, PUTATIVE (AFU_ORTHOLOGUE AFUA_2G14860)-RELATED"/>
    <property type="match status" value="1"/>
</dbReference>
<feature type="domain" description="AB hydrolase-1" evidence="1">
    <location>
        <begin position="25"/>
        <end position="274"/>
    </location>
</feature>
<evidence type="ECO:0000313" key="3">
    <source>
        <dbReference type="Proteomes" id="UP000571183"/>
    </source>
</evidence>
<dbReference type="GO" id="GO:0016020">
    <property type="term" value="C:membrane"/>
    <property type="evidence" value="ECO:0007669"/>
    <property type="project" value="TreeGrafter"/>
</dbReference>
<dbReference type="InterPro" id="IPR000639">
    <property type="entry name" value="Epox_hydrolase-like"/>
</dbReference>
<dbReference type="PRINTS" id="PR00412">
    <property type="entry name" value="EPOXHYDRLASE"/>
</dbReference>
<dbReference type="InterPro" id="IPR000073">
    <property type="entry name" value="AB_hydrolase_1"/>
</dbReference>
<dbReference type="Pfam" id="PF12697">
    <property type="entry name" value="Abhydrolase_6"/>
    <property type="match status" value="1"/>
</dbReference>
<dbReference type="InterPro" id="IPR029058">
    <property type="entry name" value="AB_hydrolase_fold"/>
</dbReference>
<keyword evidence="3" id="KW-1185">Reference proteome</keyword>
<name>A0A840DJH5_9MICO</name>
<organism evidence="2 3">
    <name type="scientific">Canibacter oris</name>
    <dbReference type="NCBI Taxonomy" id="1365628"/>
    <lineage>
        <taxon>Bacteria</taxon>
        <taxon>Bacillati</taxon>
        <taxon>Actinomycetota</taxon>
        <taxon>Actinomycetes</taxon>
        <taxon>Micrococcales</taxon>
        <taxon>Microbacteriaceae</taxon>
        <taxon>Canibacter</taxon>
    </lineage>
</organism>
<protein>
    <submittedName>
        <fullName evidence="2">Pimeloyl-ACP methyl ester carboxylesterase</fullName>
    </submittedName>
</protein>
<dbReference type="PANTHER" id="PTHR43798">
    <property type="entry name" value="MONOACYLGLYCEROL LIPASE"/>
    <property type="match status" value="1"/>
</dbReference>
<dbReference type="PRINTS" id="PR00111">
    <property type="entry name" value="ABHYDROLASE"/>
</dbReference>
<dbReference type="Proteomes" id="UP000571183">
    <property type="component" value="Unassembled WGS sequence"/>
</dbReference>
<accession>A0A840DJH5</accession>
<dbReference type="SUPFAM" id="SSF53474">
    <property type="entry name" value="alpha/beta-Hydrolases"/>
    <property type="match status" value="1"/>
</dbReference>
<sequence>MRHQEIEIAGASCAYWEYGESGEPVILVHGFRGDHHGLELIAQRLQQLAADSGEPLRIIVPDLPGFGLSQPLPTTHDISAYGSWLQAFATHFGARFLVAHSFGTLVATAALEAGYCPEQLSLINPISAPALEGPRGLLTKLAVGYYQLGKALPEKLANPLLSHRLIVRGMSVAMAKTGDRELRRWIHNQHDKYFSVYANREMLLQAFTASITNTVSARAQYITMPTAVIAGDKDDITPLVKQLELVRMLPAAQLYPIGGVGHLVHYEAPHEAAEIVWRNIVAVQRQQ</sequence>
<dbReference type="RefSeq" id="WP_183304834.1">
    <property type="nucleotide sequence ID" value="NZ_JACIFD010000011.1"/>
</dbReference>
<reference evidence="2" key="1">
    <citation type="submission" date="2020-08" db="EMBL/GenBank/DDBJ databases">
        <title>Sequencing the genomes of 1000 actinobacteria strains.</title>
        <authorList>
            <person name="Klenk H.-P."/>
        </authorList>
    </citation>
    <scope>NUCLEOTIDE SEQUENCE [LARGE SCALE GENOMIC DNA]</scope>
    <source>
        <strain evidence="2">DSM 27064</strain>
    </source>
</reference>
<dbReference type="AlphaFoldDB" id="A0A840DJH5"/>
<dbReference type="Gene3D" id="3.40.50.1820">
    <property type="entry name" value="alpha/beta hydrolase"/>
    <property type="match status" value="1"/>
</dbReference>
<dbReference type="GO" id="GO:0003824">
    <property type="term" value="F:catalytic activity"/>
    <property type="evidence" value="ECO:0007669"/>
    <property type="project" value="InterPro"/>
</dbReference>
<dbReference type="InterPro" id="IPR050266">
    <property type="entry name" value="AB_hydrolase_sf"/>
</dbReference>
<comment type="caution">
    <text evidence="2">The sequence shown here is derived from an EMBL/GenBank/DDBJ whole genome shotgun (WGS) entry which is preliminary data.</text>
</comment>
<evidence type="ECO:0000259" key="1">
    <source>
        <dbReference type="Pfam" id="PF12697"/>
    </source>
</evidence>
<gene>
    <name evidence="2" type="ORF">F5897_001182</name>
</gene>
<evidence type="ECO:0000313" key="2">
    <source>
        <dbReference type="EMBL" id="MBB4071863.1"/>
    </source>
</evidence>